<evidence type="ECO:0000313" key="2">
    <source>
        <dbReference type="Proteomes" id="UP000030445"/>
    </source>
</evidence>
<reference evidence="2" key="1">
    <citation type="journal article" date="2014" name="Sci. Data">
        <title>Genomes of diverse isolates of the marine cyanobacterium Prochlorococcus.</title>
        <authorList>
            <person name="Biller S."/>
            <person name="Berube P."/>
            <person name="Thompson J."/>
            <person name="Kelly L."/>
            <person name="Roggensack S."/>
            <person name="Awad L."/>
            <person name="Roache-Johnson K."/>
            <person name="Ding H."/>
            <person name="Giovannoni S.J."/>
            <person name="Moore L.R."/>
            <person name="Chisholm S.W."/>
        </authorList>
    </citation>
    <scope>NUCLEOTIDE SEQUENCE [LARGE SCALE GENOMIC DNA]</scope>
    <source>
        <strain evidence="2">MIT 9302</strain>
    </source>
</reference>
<dbReference type="AlphaFoldDB" id="A0A0A2A8E1"/>
<dbReference type="EMBL" id="JNAM01000011">
    <property type="protein sequence ID" value="KGF96784.1"/>
    <property type="molecule type" value="Genomic_DNA"/>
</dbReference>
<comment type="caution">
    <text evidence="1">The sequence shown here is derived from an EMBL/GenBank/DDBJ whole genome shotgun (WGS) entry which is preliminary data.</text>
</comment>
<protein>
    <submittedName>
        <fullName evidence="1">Uncharacterized protein</fullName>
    </submittedName>
</protein>
<proteinExistence type="predicted"/>
<organism evidence="1 2">
    <name type="scientific">Prochlorococcus marinus str. MIT 9302</name>
    <dbReference type="NCBI Taxonomy" id="74545"/>
    <lineage>
        <taxon>Bacteria</taxon>
        <taxon>Bacillati</taxon>
        <taxon>Cyanobacteriota</taxon>
        <taxon>Cyanophyceae</taxon>
        <taxon>Synechococcales</taxon>
        <taxon>Prochlorococcaceae</taxon>
        <taxon>Prochlorococcus</taxon>
    </lineage>
</organism>
<name>A0A0A2A8E1_PROMR</name>
<dbReference type="Proteomes" id="UP000030445">
    <property type="component" value="Unassembled WGS sequence"/>
</dbReference>
<dbReference type="eggNOG" id="ENOG5030RFS">
    <property type="taxonomic scope" value="Bacteria"/>
</dbReference>
<sequence>MSGDYETLEINQPKISYFQKRSKNNTEWLDELINKIEDMKNNISKAA</sequence>
<accession>A0A0A2A8E1</accession>
<dbReference type="RefSeq" id="WP_193741347.1">
    <property type="nucleotide sequence ID" value="NZ_CP138951.1"/>
</dbReference>
<gene>
    <name evidence="1" type="ORF">EU96_1420</name>
</gene>
<evidence type="ECO:0000313" key="1">
    <source>
        <dbReference type="EMBL" id="KGF96784.1"/>
    </source>
</evidence>